<dbReference type="VEuPathDB" id="FungiDB:HpaG800626"/>
<accession>M4B2X8</accession>
<sequence length="63" mass="6781">MRLSGRRSNGTVSMVHSLDEQCRANPDSLSSGTSGRQICVENRGFNDLSPASIIDANCTPEKL</sequence>
<proteinExistence type="predicted"/>
<keyword evidence="3" id="KW-1185">Reference proteome</keyword>
<organism evidence="2 3">
    <name type="scientific">Hyaloperonospora arabidopsidis (strain Emoy2)</name>
    <name type="common">Downy mildew agent</name>
    <name type="synonym">Peronospora arabidopsidis</name>
    <dbReference type="NCBI Taxonomy" id="559515"/>
    <lineage>
        <taxon>Eukaryota</taxon>
        <taxon>Sar</taxon>
        <taxon>Stramenopiles</taxon>
        <taxon>Oomycota</taxon>
        <taxon>Peronosporomycetes</taxon>
        <taxon>Peronosporales</taxon>
        <taxon>Peronosporaceae</taxon>
        <taxon>Hyaloperonospora</taxon>
    </lineage>
</organism>
<reference evidence="3" key="1">
    <citation type="journal article" date="2010" name="Science">
        <title>Signatures of adaptation to obligate biotrophy in the Hyaloperonospora arabidopsidis genome.</title>
        <authorList>
            <person name="Baxter L."/>
            <person name="Tripathy S."/>
            <person name="Ishaque N."/>
            <person name="Boot N."/>
            <person name="Cabral A."/>
            <person name="Kemen E."/>
            <person name="Thines M."/>
            <person name="Ah-Fong A."/>
            <person name="Anderson R."/>
            <person name="Badejoko W."/>
            <person name="Bittner-Eddy P."/>
            <person name="Boore J.L."/>
            <person name="Chibucos M.C."/>
            <person name="Coates M."/>
            <person name="Dehal P."/>
            <person name="Delehaunty K."/>
            <person name="Dong S."/>
            <person name="Downton P."/>
            <person name="Dumas B."/>
            <person name="Fabro G."/>
            <person name="Fronick C."/>
            <person name="Fuerstenberg S.I."/>
            <person name="Fulton L."/>
            <person name="Gaulin E."/>
            <person name="Govers F."/>
            <person name="Hughes L."/>
            <person name="Humphray S."/>
            <person name="Jiang R.H."/>
            <person name="Judelson H."/>
            <person name="Kamoun S."/>
            <person name="Kyung K."/>
            <person name="Meijer H."/>
            <person name="Minx P."/>
            <person name="Morris P."/>
            <person name="Nelson J."/>
            <person name="Phuntumart V."/>
            <person name="Qutob D."/>
            <person name="Rehmany A."/>
            <person name="Rougon-Cardoso A."/>
            <person name="Ryden P."/>
            <person name="Torto-Alalibo T."/>
            <person name="Studholme D."/>
            <person name="Wang Y."/>
            <person name="Win J."/>
            <person name="Wood J."/>
            <person name="Clifton S.W."/>
            <person name="Rogers J."/>
            <person name="Van den Ackerveken G."/>
            <person name="Jones J.D."/>
            <person name="McDowell J.M."/>
            <person name="Beynon J."/>
            <person name="Tyler B.M."/>
        </authorList>
    </citation>
    <scope>NUCLEOTIDE SEQUENCE [LARGE SCALE GENOMIC DNA]</scope>
    <source>
        <strain evidence="3">Emoy2</strain>
    </source>
</reference>
<feature type="region of interest" description="Disordered" evidence="1">
    <location>
        <begin position="1"/>
        <end position="35"/>
    </location>
</feature>
<feature type="compositionally biased region" description="Polar residues" evidence="1">
    <location>
        <begin position="1"/>
        <end position="14"/>
    </location>
</feature>
<evidence type="ECO:0000313" key="2">
    <source>
        <dbReference type="EnsemblProtists" id="HpaP800626"/>
    </source>
</evidence>
<dbReference type="HOGENOM" id="CLU_2890573_0_0_1"/>
<dbReference type="AlphaFoldDB" id="M4B2X8"/>
<evidence type="ECO:0000256" key="1">
    <source>
        <dbReference type="SAM" id="MobiDB-lite"/>
    </source>
</evidence>
<dbReference type="EnsemblProtists" id="HpaT800626">
    <property type="protein sequence ID" value="HpaP800626"/>
    <property type="gene ID" value="HpaG800626"/>
</dbReference>
<protein>
    <submittedName>
        <fullName evidence="2">Uncharacterized protein</fullName>
    </submittedName>
</protein>
<dbReference type="EMBL" id="JH598094">
    <property type="status" value="NOT_ANNOTATED_CDS"/>
    <property type="molecule type" value="Genomic_DNA"/>
</dbReference>
<dbReference type="InParanoid" id="M4B2X8"/>
<dbReference type="Proteomes" id="UP000011713">
    <property type="component" value="Unassembled WGS sequence"/>
</dbReference>
<evidence type="ECO:0000313" key="3">
    <source>
        <dbReference type="Proteomes" id="UP000011713"/>
    </source>
</evidence>
<name>M4B2X8_HYAAE</name>
<reference evidence="2" key="2">
    <citation type="submission" date="2015-06" db="UniProtKB">
        <authorList>
            <consortium name="EnsemblProtists"/>
        </authorList>
    </citation>
    <scope>IDENTIFICATION</scope>
    <source>
        <strain evidence="2">Emoy2</strain>
    </source>
</reference>